<dbReference type="Proteomes" id="UP000751190">
    <property type="component" value="Unassembled WGS sequence"/>
</dbReference>
<gene>
    <name evidence="3" type="ORF">KFE25_005198</name>
</gene>
<reference evidence="3" key="1">
    <citation type="submission" date="2021-05" db="EMBL/GenBank/DDBJ databases">
        <title>The genome of the haptophyte Pavlova lutheri (Diacronema luteri, Pavlovales) - a model for lipid biosynthesis in eukaryotic algae.</title>
        <authorList>
            <person name="Hulatt C.J."/>
            <person name="Posewitz M.C."/>
        </authorList>
    </citation>
    <scope>NUCLEOTIDE SEQUENCE</scope>
    <source>
        <strain evidence="3">NIVA-4/92</strain>
    </source>
</reference>
<feature type="region of interest" description="Disordered" evidence="1">
    <location>
        <begin position="364"/>
        <end position="390"/>
    </location>
</feature>
<dbReference type="EMBL" id="JAGTXO010000047">
    <property type="protein sequence ID" value="KAG8458771.1"/>
    <property type="molecule type" value="Genomic_DNA"/>
</dbReference>
<feature type="chain" id="PRO_5035212258" evidence="2">
    <location>
        <begin position="25"/>
        <end position="711"/>
    </location>
</feature>
<dbReference type="AlphaFoldDB" id="A0A8J5X218"/>
<dbReference type="OrthoDB" id="10436606at2759"/>
<keyword evidence="4" id="KW-1185">Reference proteome</keyword>
<evidence type="ECO:0000313" key="3">
    <source>
        <dbReference type="EMBL" id="KAG8458771.1"/>
    </source>
</evidence>
<evidence type="ECO:0000256" key="1">
    <source>
        <dbReference type="SAM" id="MobiDB-lite"/>
    </source>
</evidence>
<organism evidence="3 4">
    <name type="scientific">Diacronema lutheri</name>
    <name type="common">Unicellular marine alga</name>
    <name type="synonym">Monochrysis lutheri</name>
    <dbReference type="NCBI Taxonomy" id="2081491"/>
    <lineage>
        <taxon>Eukaryota</taxon>
        <taxon>Haptista</taxon>
        <taxon>Haptophyta</taxon>
        <taxon>Pavlovophyceae</taxon>
        <taxon>Pavlovales</taxon>
        <taxon>Pavlovaceae</taxon>
        <taxon>Diacronema</taxon>
    </lineage>
</organism>
<comment type="caution">
    <text evidence="3">The sequence shown here is derived from an EMBL/GenBank/DDBJ whole genome shotgun (WGS) entry which is preliminary data.</text>
</comment>
<sequence length="711" mass="78069">MTSRVWPLCAIALSLAPSLSNASASRVHCQLNDAVNVTELSLCGEADWAEIVVSDPCVFDKYRFVLGQYSRKTGAAEAKWFKTFPARVRRDTFGSVGPQAEYVTINSFRTFPDAPRLRDRHVEWGDVEWVAFCAPRPMLSSGKPWDEQFNPAACTGFTNVGVPKRPCTAVVRDSPTWGRPAFDGERGVPPYGTIAPLGGSCELERWSKKEDNWPCYASPTRTTCKTSEVLINEVDGEAIRSGADWVEIHHVETAAGACELRGCQLIFSQCDGASCVDITPYPKSRFVADVRPGDYHIFMATTDFVAPERFVDYIPARPTNPLTVALCCESGFEEAWSGDPSRWASEPGACTTLSGIGSTSKHLTWGRDRDRADGPSVQTAQTKRRKNSPEYTEPCALNHGINVTEISFCGAHDWVEVTTVSRCDFAWYSVVLGKYDCETGEAIKTHVHLVADSLLGDRNDSVEYLVFEGFVHIGNQTKADVNFGDVDFVAICKRSPPWHPYQPWDEQASFDSCSGLANIDHIQCPRNANARKPTFGRPGAVPDWSYVDPWARPHVGGGCELATPTRGEGNARCKDSSVGAPLCRAHDIMITEVDGDVLRSGADWIEIFNANSNSPRCELRECTFGFETCDEHGTSCAATLPATMSSFSFNLGPHERKIFYDNQDFMSMGADYLPASPTGTVVARMCCERGFETPNECVELRGVESTAGATT</sequence>
<name>A0A8J5X218_DIALT</name>
<protein>
    <submittedName>
        <fullName evidence="3">Uncharacterized protein</fullName>
    </submittedName>
</protein>
<proteinExistence type="predicted"/>
<feature type="signal peptide" evidence="2">
    <location>
        <begin position="1"/>
        <end position="24"/>
    </location>
</feature>
<evidence type="ECO:0000313" key="4">
    <source>
        <dbReference type="Proteomes" id="UP000751190"/>
    </source>
</evidence>
<keyword evidence="2" id="KW-0732">Signal</keyword>
<evidence type="ECO:0000256" key="2">
    <source>
        <dbReference type="SAM" id="SignalP"/>
    </source>
</evidence>
<accession>A0A8J5X218</accession>